<accession>A0ABN3ALX6</accession>
<evidence type="ECO:0000313" key="3">
    <source>
        <dbReference type="EMBL" id="GAA2171828.1"/>
    </source>
</evidence>
<dbReference type="EMBL" id="BAAAQT010000005">
    <property type="protein sequence ID" value="GAA2171828.1"/>
    <property type="molecule type" value="Genomic_DNA"/>
</dbReference>
<evidence type="ECO:0000256" key="2">
    <source>
        <dbReference type="SAM" id="Phobius"/>
    </source>
</evidence>
<reference evidence="3 4" key="1">
    <citation type="journal article" date="2019" name="Int. J. Syst. Evol. Microbiol.">
        <title>The Global Catalogue of Microorganisms (GCM) 10K type strain sequencing project: providing services to taxonomists for standard genome sequencing and annotation.</title>
        <authorList>
            <consortium name="The Broad Institute Genomics Platform"/>
            <consortium name="The Broad Institute Genome Sequencing Center for Infectious Disease"/>
            <person name="Wu L."/>
            <person name="Ma J."/>
        </authorList>
    </citation>
    <scope>NUCLEOTIDE SEQUENCE [LARGE SCALE GENOMIC DNA]</scope>
    <source>
        <strain evidence="3 4">JCM 16026</strain>
    </source>
</reference>
<proteinExistence type="predicted"/>
<keyword evidence="2" id="KW-0472">Membrane</keyword>
<gene>
    <name evidence="3" type="ORF">GCM10009846_07280</name>
</gene>
<keyword evidence="4" id="KW-1185">Reference proteome</keyword>
<comment type="caution">
    <text evidence="3">The sequence shown here is derived from an EMBL/GenBank/DDBJ whole genome shotgun (WGS) entry which is preliminary data.</text>
</comment>
<feature type="transmembrane region" description="Helical" evidence="2">
    <location>
        <begin position="20"/>
        <end position="39"/>
    </location>
</feature>
<keyword evidence="2" id="KW-0812">Transmembrane</keyword>
<feature type="region of interest" description="Disordered" evidence="1">
    <location>
        <begin position="61"/>
        <end position="102"/>
    </location>
</feature>
<sequence length="102" mass="10382">MLTTLLRAAPSFDPDSVTPGVIGFVATAVIAIAVCFLLFDMNRRVRRVKYREEARADIAAELAAGQPGSPASGAQAPGAQAAGSAGGSTLPAAADERGDEPR</sequence>
<protein>
    <submittedName>
        <fullName evidence="3">Uncharacterized protein</fullName>
    </submittedName>
</protein>
<dbReference type="Proteomes" id="UP001501599">
    <property type="component" value="Unassembled WGS sequence"/>
</dbReference>
<organism evidence="3 4">
    <name type="scientific">Agrococcus versicolor</name>
    <dbReference type="NCBI Taxonomy" id="501482"/>
    <lineage>
        <taxon>Bacteria</taxon>
        <taxon>Bacillati</taxon>
        <taxon>Actinomycetota</taxon>
        <taxon>Actinomycetes</taxon>
        <taxon>Micrococcales</taxon>
        <taxon>Microbacteriaceae</taxon>
        <taxon>Agrococcus</taxon>
    </lineage>
</organism>
<evidence type="ECO:0000256" key="1">
    <source>
        <dbReference type="SAM" id="MobiDB-lite"/>
    </source>
</evidence>
<name>A0ABN3ALX6_9MICO</name>
<evidence type="ECO:0000313" key="4">
    <source>
        <dbReference type="Proteomes" id="UP001501599"/>
    </source>
</evidence>
<feature type="compositionally biased region" description="Low complexity" evidence="1">
    <location>
        <begin position="61"/>
        <end position="83"/>
    </location>
</feature>
<keyword evidence="2" id="KW-1133">Transmembrane helix</keyword>